<reference evidence="2 3" key="1">
    <citation type="submission" date="2017-09" db="EMBL/GenBank/DDBJ databases">
        <title>WGS assembly of Aquilegia coerulea Goldsmith.</title>
        <authorList>
            <person name="Hodges S."/>
            <person name="Kramer E."/>
            <person name="Nordborg M."/>
            <person name="Tomkins J."/>
            <person name="Borevitz J."/>
            <person name="Derieg N."/>
            <person name="Yan J."/>
            <person name="Mihaltcheva S."/>
            <person name="Hayes R.D."/>
            <person name="Rokhsar D."/>
        </authorList>
    </citation>
    <scope>NUCLEOTIDE SEQUENCE [LARGE SCALE GENOMIC DNA]</scope>
    <source>
        <strain evidence="3">cv. Goldsmith</strain>
    </source>
</reference>
<evidence type="ECO:0000313" key="3">
    <source>
        <dbReference type="Proteomes" id="UP000230069"/>
    </source>
</evidence>
<proteinExistence type="predicted"/>
<evidence type="ECO:0000313" key="2">
    <source>
        <dbReference type="EMBL" id="PIA28853.1"/>
    </source>
</evidence>
<protein>
    <submittedName>
        <fullName evidence="2">Uncharacterized protein</fullName>
    </submittedName>
</protein>
<feature type="compositionally biased region" description="Basic and acidic residues" evidence="1">
    <location>
        <begin position="1"/>
        <end position="11"/>
    </location>
</feature>
<name>A0A2G5CC80_AQUCA</name>
<gene>
    <name evidence="2" type="ORF">AQUCO_06600052v1</name>
</gene>
<dbReference type="AlphaFoldDB" id="A0A2G5CC80"/>
<accession>A0A2G5CC80</accession>
<dbReference type="OrthoDB" id="10264196at2759"/>
<feature type="region of interest" description="Disordered" evidence="1">
    <location>
        <begin position="1"/>
        <end position="21"/>
    </location>
</feature>
<evidence type="ECO:0000256" key="1">
    <source>
        <dbReference type="SAM" id="MobiDB-lite"/>
    </source>
</evidence>
<sequence>MNQRKTSHEKSQAPYNSSSSRNMEFFKPQETVFSLVFAIFMERSDWSSFISTLFVSRSVTHCASASWQ</sequence>
<organism evidence="2 3">
    <name type="scientific">Aquilegia coerulea</name>
    <name type="common">Rocky mountain columbine</name>
    <dbReference type="NCBI Taxonomy" id="218851"/>
    <lineage>
        <taxon>Eukaryota</taxon>
        <taxon>Viridiplantae</taxon>
        <taxon>Streptophyta</taxon>
        <taxon>Embryophyta</taxon>
        <taxon>Tracheophyta</taxon>
        <taxon>Spermatophyta</taxon>
        <taxon>Magnoliopsida</taxon>
        <taxon>Ranunculales</taxon>
        <taxon>Ranunculaceae</taxon>
        <taxon>Thalictroideae</taxon>
        <taxon>Aquilegia</taxon>
    </lineage>
</organism>
<dbReference type="EMBL" id="KZ305083">
    <property type="protein sequence ID" value="PIA28853.1"/>
    <property type="molecule type" value="Genomic_DNA"/>
</dbReference>
<dbReference type="InParanoid" id="A0A2G5CC80"/>
<keyword evidence="3" id="KW-1185">Reference proteome</keyword>
<dbReference type="Proteomes" id="UP000230069">
    <property type="component" value="Unassembled WGS sequence"/>
</dbReference>